<evidence type="ECO:0000256" key="3">
    <source>
        <dbReference type="ARBA" id="ARBA00022896"/>
    </source>
</evidence>
<dbReference type="Proteomes" id="UP000233120">
    <property type="component" value="Unassembled WGS sequence"/>
</dbReference>
<dbReference type="GeneTree" id="ENSGT00940000158967"/>
<dbReference type="Gene3D" id="1.25.40.10">
    <property type="entry name" value="Tetratricopeptide repeat domain"/>
    <property type="match status" value="1"/>
</dbReference>
<evidence type="ECO:0000313" key="11">
    <source>
        <dbReference type="Proteomes" id="UP000233120"/>
    </source>
</evidence>
<dbReference type="Gene3D" id="2.60.120.620">
    <property type="entry name" value="q2cbj1_9rhob like domain"/>
    <property type="match status" value="1"/>
</dbReference>
<dbReference type="InterPro" id="IPR013547">
    <property type="entry name" value="P4H_N"/>
</dbReference>
<keyword evidence="2" id="KW-0479">Metal-binding</keyword>
<dbReference type="Ensembl" id="ENSMNET00000045759.1">
    <property type="protein sequence ID" value="ENSMNEP00000021508.1"/>
    <property type="gene ID" value="ENSMNEG00000034504.1"/>
</dbReference>
<feature type="region of interest" description="Disordered" evidence="7">
    <location>
        <begin position="536"/>
        <end position="556"/>
    </location>
</feature>
<evidence type="ECO:0000256" key="4">
    <source>
        <dbReference type="ARBA" id="ARBA00022964"/>
    </source>
</evidence>
<keyword evidence="4" id="KW-0223">Dioxygenase</keyword>
<keyword evidence="11" id="KW-1185">Reference proteome</keyword>
<dbReference type="OMA" id="RAVLSWW"/>
<dbReference type="GO" id="GO:0004656">
    <property type="term" value="F:procollagen-proline 4-dioxygenase activity"/>
    <property type="evidence" value="ECO:0007669"/>
    <property type="project" value="InterPro"/>
</dbReference>
<dbReference type="GO" id="GO:0005506">
    <property type="term" value="F:iron ion binding"/>
    <property type="evidence" value="ECO:0007669"/>
    <property type="project" value="InterPro"/>
</dbReference>
<keyword evidence="5" id="KW-0560">Oxidoreductase</keyword>
<dbReference type="GO" id="GO:0005783">
    <property type="term" value="C:endoplasmic reticulum"/>
    <property type="evidence" value="ECO:0007669"/>
    <property type="project" value="InterPro"/>
</dbReference>
<dbReference type="InterPro" id="IPR059068">
    <property type="entry name" value="TPR_P4H"/>
</dbReference>
<name>A0A2K6CCZ2_MACNE</name>
<dbReference type="InterPro" id="IPR045054">
    <property type="entry name" value="P4HA-like"/>
</dbReference>
<evidence type="ECO:0000256" key="7">
    <source>
        <dbReference type="SAM" id="MobiDB-lite"/>
    </source>
</evidence>
<dbReference type="SUPFAM" id="SSF48452">
    <property type="entry name" value="TPR-like"/>
    <property type="match status" value="1"/>
</dbReference>
<evidence type="ECO:0000256" key="6">
    <source>
        <dbReference type="ARBA" id="ARBA00023004"/>
    </source>
</evidence>
<dbReference type="GO" id="GO:0031418">
    <property type="term" value="F:L-ascorbic acid binding"/>
    <property type="evidence" value="ECO:0007669"/>
    <property type="project" value="UniProtKB-KW"/>
</dbReference>
<keyword evidence="3" id="KW-0847">Vitamin C</keyword>
<accession>A0A2K6CCZ2</accession>
<evidence type="ECO:0000256" key="8">
    <source>
        <dbReference type="SAM" id="SignalP"/>
    </source>
</evidence>
<dbReference type="Bgee" id="ENSMNEG00000034504">
    <property type="expression patterns" value="Expressed in cerebellum and 4 other cell types or tissues"/>
</dbReference>
<feature type="chain" id="PRO_5014411892" evidence="8">
    <location>
        <begin position="20"/>
        <end position="576"/>
    </location>
</feature>
<feature type="signal peptide" evidence="8">
    <location>
        <begin position="1"/>
        <end position="19"/>
    </location>
</feature>
<dbReference type="InterPro" id="IPR011990">
    <property type="entry name" value="TPR-like_helical_dom_sf"/>
</dbReference>
<evidence type="ECO:0000256" key="2">
    <source>
        <dbReference type="ARBA" id="ARBA00022723"/>
    </source>
</evidence>
<evidence type="ECO:0000259" key="9">
    <source>
        <dbReference type="SMART" id="SM00702"/>
    </source>
</evidence>
<reference evidence="10" key="1">
    <citation type="submission" date="2025-08" db="UniProtKB">
        <authorList>
            <consortium name="Ensembl"/>
        </authorList>
    </citation>
    <scope>IDENTIFICATION</scope>
</reference>
<comment type="cofactor">
    <cofactor evidence="1">
        <name>L-ascorbate</name>
        <dbReference type="ChEBI" id="CHEBI:38290"/>
    </cofactor>
</comment>
<dbReference type="AlphaFoldDB" id="A0A2K6CCZ2"/>
<dbReference type="PANTHER" id="PTHR10869">
    <property type="entry name" value="PROLYL 4-HYDROXYLASE ALPHA SUBUNIT"/>
    <property type="match status" value="1"/>
</dbReference>
<dbReference type="STRING" id="9545.ENSMNEP00000021508"/>
<keyword evidence="8" id="KW-0732">Signal</keyword>
<dbReference type="PANTHER" id="PTHR10869:SF223">
    <property type="entry name" value="PROLYL 4-HYDROXYLASE SUBUNIT ALPHA-3"/>
    <property type="match status" value="1"/>
</dbReference>
<proteinExistence type="predicted"/>
<evidence type="ECO:0000313" key="10">
    <source>
        <dbReference type="Ensembl" id="ENSMNEP00000021508.1"/>
    </source>
</evidence>
<sequence length="576" mass="64385">MGPGARLAALLAVLALGTGDPERAAARGDTFSALTSVARALGPERRLLGLLRRYLRGEEARLRDLTRFYDKVLSLHEDSTTPVANPLLAFTLIKRLQSDWRNVVHSLEASENIRALKDGYEKVEQDLPAFEDLEGAARDVVLSCERLARGVLQRAQHRLLFLTVAYDMGDYYHAIPWLEEAVSLFRGSYGEWKTEDEASLEDALDHLAFAYFQAGNVSCALSLSREFLLYSPDNKRMARNVLKYERLLAESPNQVVAEAVIQRPNIPHLQTRDTYEGLCQTLGSQPTLYQIPSLYCSYETNSNAYLLLQPIRKEVIHLEPYIALYHDFVSDSEAQKIREFAEPWRHHLVISGIRSLMLQSVVCFSAWLKDTVDPMLVTLNHRIAALTGLDVRPPYAEYLQVVNYGIGGHYEPHFDHATSVTNPLGSPLYRMKSGNRVATFMIYLSSVEAGGATAFIYANLSVPVVKHCFGGTCIGVVKGTVTHFMRAVLSWWEISGWPTSGYMSMDRNSADPAAPALKTELLSERSWWSPVAFQRSQEPKAGVGEEKAEQPPGGRPCQLCLCLANQRQGRGRYQGT</sequence>
<dbReference type="InterPro" id="IPR006620">
    <property type="entry name" value="Pro_4_hyd_alph"/>
</dbReference>
<evidence type="ECO:0000256" key="1">
    <source>
        <dbReference type="ARBA" id="ARBA00001961"/>
    </source>
</evidence>
<dbReference type="Pfam" id="PF08336">
    <property type="entry name" value="P4Ha_N"/>
    <property type="match status" value="1"/>
</dbReference>
<gene>
    <name evidence="10" type="primary">P4HA3</name>
</gene>
<organism evidence="10 11">
    <name type="scientific">Macaca nemestrina</name>
    <name type="common">Pig-tailed macaque</name>
    <dbReference type="NCBI Taxonomy" id="9545"/>
    <lineage>
        <taxon>Eukaryota</taxon>
        <taxon>Metazoa</taxon>
        <taxon>Chordata</taxon>
        <taxon>Craniata</taxon>
        <taxon>Vertebrata</taxon>
        <taxon>Euteleostomi</taxon>
        <taxon>Mammalia</taxon>
        <taxon>Eutheria</taxon>
        <taxon>Euarchontoglires</taxon>
        <taxon>Primates</taxon>
        <taxon>Haplorrhini</taxon>
        <taxon>Catarrhini</taxon>
        <taxon>Cercopithecidae</taxon>
        <taxon>Cercopithecinae</taxon>
        <taxon>Macaca</taxon>
    </lineage>
</organism>
<reference evidence="10" key="2">
    <citation type="submission" date="2025-09" db="UniProtKB">
        <authorList>
            <consortium name="Ensembl"/>
        </authorList>
    </citation>
    <scope>IDENTIFICATION</scope>
</reference>
<keyword evidence="6" id="KW-0408">Iron</keyword>
<dbReference type="Pfam" id="PF23558">
    <property type="entry name" value="TPR_P4H"/>
    <property type="match status" value="1"/>
</dbReference>
<protein>
    <submittedName>
        <fullName evidence="10">Prolyl 4-hydroxylase subunit alpha 3</fullName>
    </submittedName>
</protein>
<dbReference type="Gene3D" id="6.10.140.1460">
    <property type="match status" value="1"/>
</dbReference>
<evidence type="ECO:0000256" key="5">
    <source>
        <dbReference type="ARBA" id="ARBA00023002"/>
    </source>
</evidence>
<dbReference type="SMART" id="SM00702">
    <property type="entry name" value="P4Hc"/>
    <property type="match status" value="1"/>
</dbReference>
<feature type="domain" description="Prolyl 4-hydroxylase alpha subunit" evidence="9">
    <location>
        <begin position="320"/>
        <end position="486"/>
    </location>
</feature>